<organism evidence="1 2">
    <name type="scientific">Aphis craccivora</name>
    <name type="common">Cowpea aphid</name>
    <dbReference type="NCBI Taxonomy" id="307492"/>
    <lineage>
        <taxon>Eukaryota</taxon>
        <taxon>Metazoa</taxon>
        <taxon>Ecdysozoa</taxon>
        <taxon>Arthropoda</taxon>
        <taxon>Hexapoda</taxon>
        <taxon>Insecta</taxon>
        <taxon>Pterygota</taxon>
        <taxon>Neoptera</taxon>
        <taxon>Paraneoptera</taxon>
        <taxon>Hemiptera</taxon>
        <taxon>Sternorrhyncha</taxon>
        <taxon>Aphidomorpha</taxon>
        <taxon>Aphidoidea</taxon>
        <taxon>Aphididae</taxon>
        <taxon>Aphidini</taxon>
        <taxon>Aphis</taxon>
        <taxon>Aphis</taxon>
    </lineage>
</organism>
<evidence type="ECO:0000313" key="1">
    <source>
        <dbReference type="EMBL" id="KAF0767792.1"/>
    </source>
</evidence>
<evidence type="ECO:0000313" key="2">
    <source>
        <dbReference type="Proteomes" id="UP000478052"/>
    </source>
</evidence>
<comment type="caution">
    <text evidence="1">The sequence shown here is derived from an EMBL/GenBank/DDBJ whole genome shotgun (WGS) entry which is preliminary data.</text>
</comment>
<name>A0A6G0ZAA4_APHCR</name>
<sequence length="105" mass="12730">MINVLILQSCVFFFLFCFFFFFCVSAYSITSRNNAPISNFEGGFRCKSEYSWCIIKLTFFNSFQKNREKQKKKMTEKREFLRKISFRPNRFFYMVVIQKLITVNT</sequence>
<proteinExistence type="predicted"/>
<protein>
    <submittedName>
        <fullName evidence="1">Uncharacterized protein</fullName>
    </submittedName>
</protein>
<keyword evidence="2" id="KW-1185">Reference proteome</keyword>
<accession>A0A6G0ZAA4</accession>
<dbReference type="AlphaFoldDB" id="A0A6G0ZAA4"/>
<reference evidence="1 2" key="1">
    <citation type="submission" date="2019-08" db="EMBL/GenBank/DDBJ databases">
        <title>Whole genome of Aphis craccivora.</title>
        <authorList>
            <person name="Voronova N.V."/>
            <person name="Shulinski R.S."/>
            <person name="Bandarenka Y.V."/>
            <person name="Zhorov D.G."/>
            <person name="Warner D."/>
        </authorList>
    </citation>
    <scope>NUCLEOTIDE SEQUENCE [LARGE SCALE GENOMIC DNA]</scope>
    <source>
        <strain evidence="1">180601</strain>
        <tissue evidence="1">Whole Body</tissue>
    </source>
</reference>
<dbReference type="EMBL" id="VUJU01000891">
    <property type="protein sequence ID" value="KAF0767792.1"/>
    <property type="molecule type" value="Genomic_DNA"/>
</dbReference>
<gene>
    <name evidence="1" type="ORF">FWK35_00020686</name>
</gene>
<dbReference type="Proteomes" id="UP000478052">
    <property type="component" value="Unassembled WGS sequence"/>
</dbReference>